<dbReference type="SUPFAM" id="SSF47473">
    <property type="entry name" value="EF-hand"/>
    <property type="match status" value="1"/>
</dbReference>
<evidence type="ECO:0000313" key="5">
    <source>
        <dbReference type="Proteomes" id="UP000813462"/>
    </source>
</evidence>
<feature type="compositionally biased region" description="Basic residues" evidence="2">
    <location>
        <begin position="13"/>
        <end position="22"/>
    </location>
</feature>
<dbReference type="Gene3D" id="1.10.238.10">
    <property type="entry name" value="EF-hand"/>
    <property type="match status" value="1"/>
</dbReference>
<feature type="region of interest" description="Disordered" evidence="2">
    <location>
        <begin position="108"/>
        <end position="216"/>
    </location>
</feature>
<comment type="caution">
    <text evidence="4">The sequence shown here is derived from an EMBL/GenBank/DDBJ whole genome shotgun (WGS) entry which is preliminary data.</text>
</comment>
<proteinExistence type="predicted"/>
<accession>A0A978V3M1</accession>
<dbReference type="InterPro" id="IPR018247">
    <property type="entry name" value="EF_Hand_1_Ca_BS"/>
</dbReference>
<feature type="compositionally biased region" description="Basic and acidic residues" evidence="2">
    <location>
        <begin position="190"/>
        <end position="205"/>
    </location>
</feature>
<dbReference type="Proteomes" id="UP000813462">
    <property type="component" value="Unassembled WGS sequence"/>
</dbReference>
<evidence type="ECO:0000256" key="2">
    <source>
        <dbReference type="SAM" id="MobiDB-lite"/>
    </source>
</evidence>
<reference evidence="4" key="1">
    <citation type="journal article" date="2021" name="Front. Plant Sci.">
        <title>Chromosome-Scale Genome Assembly for Chinese Sour Jujube and Insights Into Its Genome Evolution and Domestication Signature.</title>
        <authorList>
            <person name="Shen L.-Y."/>
            <person name="Luo H."/>
            <person name="Wang X.-L."/>
            <person name="Wang X.-M."/>
            <person name="Qiu X.-J."/>
            <person name="Liu H."/>
            <person name="Zhou S.-S."/>
            <person name="Jia K.-H."/>
            <person name="Nie S."/>
            <person name="Bao Y.-T."/>
            <person name="Zhang R.-G."/>
            <person name="Yun Q.-Z."/>
            <person name="Chai Y.-H."/>
            <person name="Lu J.-Y."/>
            <person name="Li Y."/>
            <person name="Zhao S.-W."/>
            <person name="Mao J.-F."/>
            <person name="Jia S.-G."/>
            <person name="Mao Y.-M."/>
        </authorList>
    </citation>
    <scope>NUCLEOTIDE SEQUENCE</scope>
    <source>
        <strain evidence="4">AT0</strain>
        <tissue evidence="4">Leaf</tissue>
    </source>
</reference>
<dbReference type="EMBL" id="JAEACU010000007">
    <property type="protein sequence ID" value="KAH7521954.1"/>
    <property type="molecule type" value="Genomic_DNA"/>
</dbReference>
<feature type="domain" description="EF-hand" evidence="3">
    <location>
        <begin position="502"/>
        <end position="537"/>
    </location>
</feature>
<gene>
    <name evidence="4" type="ORF">FEM48_Zijuj07G0086800</name>
</gene>
<evidence type="ECO:0000256" key="1">
    <source>
        <dbReference type="ARBA" id="ARBA00022837"/>
    </source>
</evidence>
<dbReference type="PROSITE" id="PS00018">
    <property type="entry name" value="EF_HAND_1"/>
    <property type="match status" value="1"/>
</dbReference>
<dbReference type="AlphaFoldDB" id="A0A978V3M1"/>
<evidence type="ECO:0000259" key="3">
    <source>
        <dbReference type="PROSITE" id="PS50222"/>
    </source>
</evidence>
<evidence type="ECO:0000313" key="4">
    <source>
        <dbReference type="EMBL" id="KAH7521954.1"/>
    </source>
</evidence>
<organism evidence="4 5">
    <name type="scientific">Ziziphus jujuba var. spinosa</name>
    <dbReference type="NCBI Taxonomy" id="714518"/>
    <lineage>
        <taxon>Eukaryota</taxon>
        <taxon>Viridiplantae</taxon>
        <taxon>Streptophyta</taxon>
        <taxon>Embryophyta</taxon>
        <taxon>Tracheophyta</taxon>
        <taxon>Spermatophyta</taxon>
        <taxon>Magnoliopsida</taxon>
        <taxon>eudicotyledons</taxon>
        <taxon>Gunneridae</taxon>
        <taxon>Pentapetalae</taxon>
        <taxon>rosids</taxon>
        <taxon>fabids</taxon>
        <taxon>Rosales</taxon>
        <taxon>Rhamnaceae</taxon>
        <taxon>Paliureae</taxon>
        <taxon>Ziziphus</taxon>
    </lineage>
</organism>
<dbReference type="PROSITE" id="PS50222">
    <property type="entry name" value="EF_HAND_2"/>
    <property type="match status" value="1"/>
</dbReference>
<dbReference type="InterPro" id="IPR002048">
    <property type="entry name" value="EF_hand_dom"/>
</dbReference>
<sequence>MQRQRPPADPQARARHGVHRLPGHQAHMAAGQAAAHDAAHREVARQAAARQEAARQAQAREAARLAAARDAARREMVRQAAARQEAARQAQAQEAALRAAARDAAQRQLQRQAAARDAARRELERQAAARDAARRELERQAAARDAARRELERQAAARDAARREIERRAAAHQEAARRGVERPAAARQEAGFREVERQAKAREAARQAAAARNQAVARHEAAAREVVRREAGRQEAIPWEHARMHRRHEPERNFLQYARLAVGAGNVIVHVPIISSSLSKKPSESGNERVNLPLFLAFMKNPRFFWERVETGLEKGAKGYLQVLENAETRWDLVIISPGVSSKFYILAKLSNQISHVRVQEGKYNCCQGDKGVPLGALPLKLKAADYDDAHASAYDEPDAATKVPKVFHPDSYPLSIIAVDTSSGSFDDEENFKKLKQADATVLIIACDKPYTPIVLSNSKISKNSRQFGYNDDLQLPDFVISPSTVGLAPDHETRAELSDEAIKFLRGIFNWFDLDCNGALTQNEMIELFDTAPRSPFAESPYKHDAEKNEL</sequence>
<dbReference type="GO" id="GO:0005509">
    <property type="term" value="F:calcium ion binding"/>
    <property type="evidence" value="ECO:0007669"/>
    <property type="project" value="InterPro"/>
</dbReference>
<name>A0A978V3M1_ZIZJJ</name>
<protein>
    <recommendedName>
        <fullName evidence="3">EF-hand domain-containing protein</fullName>
    </recommendedName>
</protein>
<dbReference type="InterPro" id="IPR011992">
    <property type="entry name" value="EF-hand-dom_pair"/>
</dbReference>
<keyword evidence="1" id="KW-0106">Calcium</keyword>
<feature type="compositionally biased region" description="Low complexity" evidence="2">
    <location>
        <begin position="206"/>
        <end position="216"/>
    </location>
</feature>
<feature type="compositionally biased region" description="Basic and acidic residues" evidence="2">
    <location>
        <begin position="117"/>
        <end position="181"/>
    </location>
</feature>
<feature type="compositionally biased region" description="Low complexity" evidence="2">
    <location>
        <begin position="23"/>
        <end position="36"/>
    </location>
</feature>
<feature type="region of interest" description="Disordered" evidence="2">
    <location>
        <begin position="1"/>
        <end position="52"/>
    </location>
</feature>